<evidence type="ECO:0000313" key="2">
    <source>
        <dbReference type="EMBL" id="MCZ0833408.1"/>
    </source>
</evidence>
<gene>
    <name evidence="2" type="ORF">O0535_22125</name>
</gene>
<proteinExistence type="predicted"/>
<dbReference type="EMBL" id="JAPTNG010000023">
    <property type="protein sequence ID" value="MCZ0833408.1"/>
    <property type="molecule type" value="Genomic_DNA"/>
</dbReference>
<evidence type="ECO:0000259" key="1">
    <source>
        <dbReference type="Pfam" id="PF26593"/>
    </source>
</evidence>
<dbReference type="Proteomes" id="UP001067708">
    <property type="component" value="Unassembled WGS sequence"/>
</dbReference>
<comment type="caution">
    <text evidence="2">The sequence shown here is derived from an EMBL/GenBank/DDBJ whole genome shotgun (WGS) entry which is preliminary data.</text>
</comment>
<organism evidence="2 3">
    <name type="scientific">Brevibacillus halotolerans</name>
    <dbReference type="NCBI Taxonomy" id="1507437"/>
    <lineage>
        <taxon>Bacteria</taxon>
        <taxon>Bacillati</taxon>
        <taxon>Bacillota</taxon>
        <taxon>Bacilli</taxon>
        <taxon>Bacillales</taxon>
        <taxon>Paenibacillaceae</taxon>
        <taxon>Brevibacillus</taxon>
    </lineage>
</organism>
<dbReference type="RefSeq" id="WP_258418354.1">
    <property type="nucleotide sequence ID" value="NZ_JAPTNG010000023.1"/>
</dbReference>
<evidence type="ECO:0000313" key="3">
    <source>
        <dbReference type="Proteomes" id="UP001067708"/>
    </source>
</evidence>
<dbReference type="Pfam" id="PF26593">
    <property type="entry name" value="TraC-like"/>
    <property type="match status" value="1"/>
</dbReference>
<keyword evidence="3" id="KW-1185">Reference proteome</keyword>
<feature type="domain" description="TraC-like" evidence="1">
    <location>
        <begin position="47"/>
        <end position="185"/>
    </location>
</feature>
<sequence>MASILDKFRKKKDAAAKAAASSKAKDEQLSVQEWMPIVDINKSIKYRRDGKLVSAMRVEPINIGLLSEREQDRIITSMNEIINGLERSYQTLCVPKPVNLDPYLLELEQRIKDTQINIKRKVLQNALKKAAFITTSGEAVERSFYILLEQEPGKFAEDQALKDINELASEFTGMGLVSHVCSDREHLELEFLITHPAQASTERVPDIATTYLPPQLSMPGGS</sequence>
<reference evidence="2" key="1">
    <citation type="submission" date="2022-09" db="EMBL/GenBank/DDBJ databases">
        <title>Genome analysis and characterization of larvicidal activity of Brevibacillus strains.</title>
        <authorList>
            <person name="Patrusheva E.V."/>
            <person name="Izotova A.O."/>
            <person name="Toshchakov S.V."/>
            <person name="Sineoky S.P."/>
        </authorList>
    </citation>
    <scope>NUCLEOTIDE SEQUENCE</scope>
    <source>
        <strain evidence="2">VKPM_B-13244</strain>
    </source>
</reference>
<name>A0ABT4I2Y1_9BACL</name>
<protein>
    <recommendedName>
        <fullName evidence="1">TraC-like domain-containing protein</fullName>
    </recommendedName>
</protein>
<accession>A0ABT4I2Y1</accession>
<dbReference type="InterPro" id="IPR058596">
    <property type="entry name" value="TraC-like_dom"/>
</dbReference>